<evidence type="ECO:0000256" key="2">
    <source>
        <dbReference type="ARBA" id="ARBA00022664"/>
    </source>
</evidence>
<evidence type="ECO:0000256" key="7">
    <source>
        <dbReference type="ARBA" id="ARBA00023242"/>
    </source>
</evidence>
<evidence type="ECO:0000256" key="5">
    <source>
        <dbReference type="ARBA" id="ARBA00023163"/>
    </source>
</evidence>
<accession>A0A8S1HQY3</accession>
<dbReference type="SUPFAM" id="SSF54928">
    <property type="entry name" value="RNA-binding domain, RBD"/>
    <property type="match status" value="2"/>
</dbReference>
<keyword evidence="2" id="KW-0507">mRNA processing</keyword>
<feature type="compositionally biased region" description="Basic and acidic residues" evidence="9">
    <location>
        <begin position="26"/>
        <end position="36"/>
    </location>
</feature>
<feature type="region of interest" description="Disordered" evidence="9">
    <location>
        <begin position="1"/>
        <end position="41"/>
    </location>
</feature>
<dbReference type="InterPro" id="IPR041105">
    <property type="entry name" value="TDP-43_N"/>
</dbReference>
<feature type="region of interest" description="Disordered" evidence="9">
    <location>
        <begin position="124"/>
        <end position="153"/>
    </location>
</feature>
<evidence type="ECO:0000256" key="8">
    <source>
        <dbReference type="PROSITE-ProRule" id="PRU00176"/>
    </source>
</evidence>
<evidence type="ECO:0000256" key="4">
    <source>
        <dbReference type="ARBA" id="ARBA00023015"/>
    </source>
</evidence>
<dbReference type="PROSITE" id="PS50102">
    <property type="entry name" value="RRM"/>
    <property type="match status" value="2"/>
</dbReference>
<keyword evidence="5" id="KW-0804">Transcription</keyword>
<keyword evidence="7" id="KW-0539">Nucleus</keyword>
<dbReference type="InterPro" id="IPR000504">
    <property type="entry name" value="RRM_dom"/>
</dbReference>
<dbReference type="GO" id="GO:0000785">
    <property type="term" value="C:chromatin"/>
    <property type="evidence" value="ECO:0007669"/>
    <property type="project" value="TreeGrafter"/>
</dbReference>
<dbReference type="GO" id="GO:0006397">
    <property type="term" value="P:mRNA processing"/>
    <property type="evidence" value="ECO:0007669"/>
    <property type="project" value="UniProtKB-KW"/>
</dbReference>
<evidence type="ECO:0000256" key="9">
    <source>
        <dbReference type="SAM" id="MobiDB-lite"/>
    </source>
</evidence>
<dbReference type="Proteomes" id="UP000835052">
    <property type="component" value="Unassembled WGS sequence"/>
</dbReference>
<dbReference type="CDD" id="cd19609">
    <property type="entry name" value="NTD_TDP-43"/>
    <property type="match status" value="1"/>
</dbReference>
<dbReference type="InterPro" id="IPR035979">
    <property type="entry name" value="RBD_domain_sf"/>
</dbReference>
<feature type="compositionally biased region" description="Low complexity" evidence="9">
    <location>
        <begin position="372"/>
        <end position="383"/>
    </location>
</feature>
<keyword evidence="8" id="KW-0694">RNA-binding</keyword>
<dbReference type="GO" id="GO:0010468">
    <property type="term" value="P:regulation of gene expression"/>
    <property type="evidence" value="ECO:0007669"/>
    <property type="project" value="TreeGrafter"/>
</dbReference>
<dbReference type="GO" id="GO:0003723">
    <property type="term" value="F:RNA binding"/>
    <property type="evidence" value="ECO:0007669"/>
    <property type="project" value="UniProtKB-UniRule"/>
</dbReference>
<keyword evidence="6" id="KW-0508">mRNA splicing</keyword>
<dbReference type="Pfam" id="PF00076">
    <property type="entry name" value="RRM_1"/>
    <property type="match status" value="1"/>
</dbReference>
<feature type="region of interest" description="Disordered" evidence="9">
    <location>
        <begin position="339"/>
        <end position="401"/>
    </location>
</feature>
<feature type="compositionally biased region" description="Basic and acidic residues" evidence="9">
    <location>
        <begin position="7"/>
        <end position="18"/>
    </location>
</feature>
<feature type="compositionally biased region" description="Basic and acidic residues" evidence="9">
    <location>
        <begin position="340"/>
        <end position="349"/>
    </location>
</feature>
<evidence type="ECO:0000256" key="3">
    <source>
        <dbReference type="ARBA" id="ARBA00022737"/>
    </source>
</evidence>
<reference evidence="11" key="1">
    <citation type="submission" date="2020-10" db="EMBL/GenBank/DDBJ databases">
        <authorList>
            <person name="Kikuchi T."/>
        </authorList>
    </citation>
    <scope>NUCLEOTIDE SEQUENCE</scope>
    <source>
        <strain evidence="11">NKZ352</strain>
    </source>
</reference>
<keyword evidence="4" id="KW-0805">Transcription regulation</keyword>
<dbReference type="PANTHER" id="PTHR48033">
    <property type="entry name" value="RNA-BINDING (RRM/RBD/RNP MOTIFS) FAMILY PROTEIN"/>
    <property type="match status" value="1"/>
</dbReference>
<keyword evidence="3" id="KW-0677">Repeat</keyword>
<evidence type="ECO:0000256" key="6">
    <source>
        <dbReference type="ARBA" id="ARBA00023187"/>
    </source>
</evidence>
<evidence type="ECO:0000259" key="10">
    <source>
        <dbReference type="PROSITE" id="PS50102"/>
    </source>
</evidence>
<protein>
    <recommendedName>
        <fullName evidence="10">RRM domain-containing protein</fullName>
    </recommendedName>
</protein>
<dbReference type="OrthoDB" id="2020831at2759"/>
<gene>
    <name evidence="11" type="ORF">CAUJ_LOCUS14982</name>
</gene>
<dbReference type="AlphaFoldDB" id="A0A8S1HQY3"/>
<evidence type="ECO:0000256" key="1">
    <source>
        <dbReference type="ARBA" id="ARBA00004123"/>
    </source>
</evidence>
<name>A0A8S1HQY3_9PELO</name>
<comment type="caution">
    <text evidence="11">The sequence shown here is derived from an EMBL/GenBank/DDBJ whole genome shotgun (WGS) entry which is preliminary data.</text>
</comment>
<dbReference type="EMBL" id="CAJGYM010000153">
    <property type="protein sequence ID" value="CAD6199077.1"/>
    <property type="molecule type" value="Genomic_DNA"/>
</dbReference>
<keyword evidence="12" id="KW-1185">Reference proteome</keyword>
<dbReference type="GO" id="GO:0005654">
    <property type="term" value="C:nucleoplasm"/>
    <property type="evidence" value="ECO:0007669"/>
    <property type="project" value="TreeGrafter"/>
</dbReference>
<dbReference type="Gene3D" id="3.30.70.330">
    <property type="match status" value="2"/>
</dbReference>
<dbReference type="Pfam" id="PF18694">
    <property type="entry name" value="TDP-43_N"/>
    <property type="match status" value="1"/>
</dbReference>
<dbReference type="PANTHER" id="PTHR48033:SF9">
    <property type="entry name" value="TAR DNA-BINDING PROTEIN 43"/>
    <property type="match status" value="1"/>
</dbReference>
<evidence type="ECO:0000313" key="11">
    <source>
        <dbReference type="EMBL" id="CAD6199077.1"/>
    </source>
</evidence>
<feature type="domain" description="RRM" evidence="10">
    <location>
        <begin position="258"/>
        <end position="337"/>
    </location>
</feature>
<proteinExistence type="predicted"/>
<dbReference type="FunFam" id="3.30.70.330:FF:001071">
    <property type="entry name" value="Tar DNA-binding protein homolog 1"/>
    <property type="match status" value="1"/>
</dbReference>
<comment type="subcellular location">
    <subcellularLocation>
        <location evidence="1">Nucleus</location>
    </subcellularLocation>
</comment>
<evidence type="ECO:0000313" key="12">
    <source>
        <dbReference type="Proteomes" id="UP000835052"/>
    </source>
</evidence>
<organism evidence="11 12">
    <name type="scientific">Caenorhabditis auriculariae</name>
    <dbReference type="NCBI Taxonomy" id="2777116"/>
    <lineage>
        <taxon>Eukaryota</taxon>
        <taxon>Metazoa</taxon>
        <taxon>Ecdysozoa</taxon>
        <taxon>Nematoda</taxon>
        <taxon>Chromadorea</taxon>
        <taxon>Rhabditida</taxon>
        <taxon>Rhabditina</taxon>
        <taxon>Rhabditomorpha</taxon>
        <taxon>Rhabditoidea</taxon>
        <taxon>Rhabditidae</taxon>
        <taxon>Peloderinae</taxon>
        <taxon>Caenorhabditis</taxon>
    </lineage>
</organism>
<dbReference type="GO" id="GO:0008380">
    <property type="term" value="P:RNA splicing"/>
    <property type="evidence" value="ECO:0007669"/>
    <property type="project" value="UniProtKB-KW"/>
</dbReference>
<sequence length="566" mass="62354">MDDATSSEEHSHSEKLPESESSASESTHKPTDRKSVENPATSDFVAIVDSSGEMMELPTAKNVLFMTTLQASFPGATGLKYKNPKTGASRAVQVDPSGSKLLPPTDGWDGKIFNAIVPRVDVSAKRRKVDSDNNESDSEGENGGRSGRKRAVQLKLEPEARRPTDLIVLGIPYKTTDDTFKQYFESFGNVIFAEVKRNSDGSSKGFGFVRMSTIEEQDRVLINPQHTLDGRRCDVRIPDQRQFQFEPTQHKGPRTPISKLFVGKLSASINESKLTSFFTSEAKRLNDQANVMDVYIPKPFRSFAFVTFNIPDVADRLSKITNLVIEGSPVVLSLAVPKNEMSRDRDRKTSSRYADYDYGNRVPDRHQNYFQSSSYRSESRSTSNYDYPQPVDQRGSSRNGWYRSTVSPAPVSTITATTSQRPQPLMSIRHNSPPLGAPSLTNLMAPMGLSVQPPTHAMANVGVRYGNPTPLMQHPQQALPPPQTFSSPPPPPSNYVTGTPGFTMAVYPTKESSQSLLYGQTANIASGLDALDLNPKPELLSAAWNAFFSTLSNPQGQSRPLPGPWK</sequence>
<feature type="domain" description="RRM" evidence="10">
    <location>
        <begin position="164"/>
        <end position="250"/>
    </location>
</feature>
<dbReference type="SMART" id="SM00360">
    <property type="entry name" value="RRM"/>
    <property type="match status" value="2"/>
</dbReference>
<dbReference type="InterPro" id="IPR012677">
    <property type="entry name" value="Nucleotide-bd_a/b_plait_sf"/>
</dbReference>